<proteinExistence type="predicted"/>
<keyword evidence="2" id="KW-1185">Reference proteome</keyword>
<dbReference type="OrthoDB" id="5479105at2"/>
<dbReference type="STRING" id="1842532.A7E78_12655"/>
<reference evidence="1 2" key="1">
    <citation type="journal article" date="2017" name="Genome Announc.">
        <title>Complete Genome Sequences of Two Acetylene-Fermenting Pelobacter acetylenicus Strains.</title>
        <authorList>
            <person name="Sutton J.M."/>
            <person name="Baesman S.M."/>
            <person name="Fierst J.L."/>
            <person name="Poret-Peterson A.T."/>
            <person name="Oremland R.S."/>
            <person name="Dunlap D.S."/>
            <person name="Akob D.M."/>
        </authorList>
    </citation>
    <scope>NUCLEOTIDE SEQUENCE [LARGE SCALE GENOMIC DNA]</scope>
    <source>
        <strain evidence="1 2">SFB93</strain>
    </source>
</reference>
<protein>
    <submittedName>
        <fullName evidence="1">Uncharacterized protein</fullName>
    </submittedName>
</protein>
<dbReference type="Proteomes" id="UP000182517">
    <property type="component" value="Chromosome"/>
</dbReference>
<gene>
    <name evidence="1" type="ORF">A7E78_12655</name>
</gene>
<dbReference type="AlphaFoldDB" id="A0A1L3GRR6"/>
<dbReference type="InterPro" id="IPR045750">
    <property type="entry name" value="DUF6178"/>
</dbReference>
<dbReference type="RefSeq" id="WP_072284645.1">
    <property type="nucleotide sequence ID" value="NZ_CP015519.1"/>
</dbReference>
<dbReference type="Pfam" id="PF19676">
    <property type="entry name" value="DUF6178"/>
    <property type="match status" value="1"/>
</dbReference>
<sequence length="142" mass="15993">MNHPEPAETKQNRSRSLLRLSKAARVKELNALPVEERLAMIHSAQGKDKYSLLLDAADGQQLLQILPPQDLFLLIKELGREDSRDLVAMASMDQVTVCIDLDSWQGDQLDDETSLDWLLAALGGRKKSSCRDCMILILIFLY</sequence>
<evidence type="ECO:0000313" key="2">
    <source>
        <dbReference type="Proteomes" id="UP000182517"/>
    </source>
</evidence>
<dbReference type="KEGG" id="pef:A7E78_12655"/>
<accession>A0A1L3GRR6</accession>
<name>A0A1L3GRR6_9BACT</name>
<organism evidence="1 2">
    <name type="scientific">Syntrophotalea acetylenivorans</name>
    <dbReference type="NCBI Taxonomy" id="1842532"/>
    <lineage>
        <taxon>Bacteria</taxon>
        <taxon>Pseudomonadati</taxon>
        <taxon>Thermodesulfobacteriota</taxon>
        <taxon>Desulfuromonadia</taxon>
        <taxon>Desulfuromonadales</taxon>
        <taxon>Syntrophotaleaceae</taxon>
        <taxon>Syntrophotalea</taxon>
    </lineage>
</organism>
<evidence type="ECO:0000313" key="1">
    <source>
        <dbReference type="EMBL" id="APG28619.1"/>
    </source>
</evidence>
<dbReference type="EMBL" id="CP015519">
    <property type="protein sequence ID" value="APG28619.1"/>
    <property type="molecule type" value="Genomic_DNA"/>
</dbReference>